<feature type="compositionally biased region" description="Basic and acidic residues" evidence="2">
    <location>
        <begin position="125"/>
        <end position="141"/>
    </location>
</feature>
<feature type="compositionally biased region" description="Low complexity" evidence="2">
    <location>
        <begin position="197"/>
        <end position="206"/>
    </location>
</feature>
<comment type="caution">
    <text evidence="3">The sequence shown here is derived from an EMBL/GenBank/DDBJ whole genome shotgun (WGS) entry which is preliminary data.</text>
</comment>
<feature type="compositionally biased region" description="Basic and acidic residues" evidence="2">
    <location>
        <begin position="285"/>
        <end position="329"/>
    </location>
</feature>
<feature type="region of interest" description="Disordered" evidence="2">
    <location>
        <begin position="1784"/>
        <end position="1845"/>
    </location>
</feature>
<feature type="region of interest" description="Disordered" evidence="2">
    <location>
        <begin position="574"/>
        <end position="666"/>
    </location>
</feature>
<feature type="region of interest" description="Disordered" evidence="2">
    <location>
        <begin position="1660"/>
        <end position="1766"/>
    </location>
</feature>
<feature type="compositionally biased region" description="Basic residues" evidence="2">
    <location>
        <begin position="248"/>
        <end position="261"/>
    </location>
</feature>
<feature type="compositionally biased region" description="Basic and acidic residues" evidence="2">
    <location>
        <begin position="1960"/>
        <end position="1970"/>
    </location>
</feature>
<dbReference type="Proteomes" id="UP001174909">
    <property type="component" value="Unassembled WGS sequence"/>
</dbReference>
<feature type="compositionally biased region" description="Polar residues" evidence="2">
    <location>
        <begin position="332"/>
        <end position="344"/>
    </location>
</feature>
<organism evidence="3 4">
    <name type="scientific">Geodia barretti</name>
    <name type="common">Barrett's horny sponge</name>
    <dbReference type="NCBI Taxonomy" id="519541"/>
    <lineage>
        <taxon>Eukaryota</taxon>
        <taxon>Metazoa</taxon>
        <taxon>Porifera</taxon>
        <taxon>Demospongiae</taxon>
        <taxon>Heteroscleromorpha</taxon>
        <taxon>Tetractinellida</taxon>
        <taxon>Astrophorina</taxon>
        <taxon>Geodiidae</taxon>
        <taxon>Geodia</taxon>
    </lineage>
</organism>
<protein>
    <submittedName>
        <fullName evidence="3">Uncharacterized protein</fullName>
    </submittedName>
</protein>
<feature type="compositionally biased region" description="Low complexity" evidence="2">
    <location>
        <begin position="142"/>
        <end position="155"/>
    </location>
</feature>
<dbReference type="EMBL" id="CASHTH010002803">
    <property type="protein sequence ID" value="CAI8035464.1"/>
    <property type="molecule type" value="Genomic_DNA"/>
</dbReference>
<evidence type="ECO:0000256" key="1">
    <source>
        <dbReference type="SAM" id="Coils"/>
    </source>
</evidence>
<keyword evidence="4" id="KW-1185">Reference proteome</keyword>
<reference evidence="3" key="1">
    <citation type="submission" date="2023-03" db="EMBL/GenBank/DDBJ databases">
        <authorList>
            <person name="Steffen K."/>
            <person name="Cardenas P."/>
        </authorList>
    </citation>
    <scope>NUCLEOTIDE SEQUENCE</scope>
</reference>
<name>A0AA35STQ3_GEOBA</name>
<evidence type="ECO:0000256" key="2">
    <source>
        <dbReference type="SAM" id="MobiDB-lite"/>
    </source>
</evidence>
<evidence type="ECO:0000313" key="3">
    <source>
        <dbReference type="EMBL" id="CAI8035464.1"/>
    </source>
</evidence>
<feature type="compositionally biased region" description="Basic residues" evidence="2">
    <location>
        <begin position="1800"/>
        <end position="1821"/>
    </location>
</feature>
<feature type="region of interest" description="Disordered" evidence="2">
    <location>
        <begin position="1579"/>
        <end position="1639"/>
    </location>
</feature>
<feature type="compositionally biased region" description="Basic and acidic residues" evidence="2">
    <location>
        <begin position="534"/>
        <end position="544"/>
    </location>
</feature>
<feature type="compositionally biased region" description="Polar residues" evidence="2">
    <location>
        <begin position="455"/>
        <end position="481"/>
    </location>
</feature>
<feature type="compositionally biased region" description="Polar residues" evidence="2">
    <location>
        <begin position="517"/>
        <end position="532"/>
    </location>
</feature>
<evidence type="ECO:0000313" key="4">
    <source>
        <dbReference type="Proteomes" id="UP001174909"/>
    </source>
</evidence>
<feature type="compositionally biased region" description="Basic and acidic residues" evidence="2">
    <location>
        <begin position="413"/>
        <end position="439"/>
    </location>
</feature>
<gene>
    <name evidence="3" type="ORF">GBAR_LOCUS19901</name>
</gene>
<feature type="compositionally biased region" description="Basic and acidic residues" evidence="2">
    <location>
        <begin position="1607"/>
        <end position="1622"/>
    </location>
</feature>
<feature type="compositionally biased region" description="Basic and acidic residues" evidence="2">
    <location>
        <begin position="95"/>
        <end position="108"/>
    </location>
</feature>
<feature type="region of interest" description="Disordered" evidence="2">
    <location>
        <begin position="1859"/>
        <end position="1899"/>
    </location>
</feature>
<feature type="compositionally biased region" description="Basic and acidic residues" evidence="2">
    <location>
        <begin position="1862"/>
        <end position="1874"/>
    </location>
</feature>
<feature type="compositionally biased region" description="Polar residues" evidence="2">
    <location>
        <begin position="219"/>
        <end position="229"/>
    </location>
</feature>
<feature type="compositionally biased region" description="Polar residues" evidence="2">
    <location>
        <begin position="611"/>
        <end position="627"/>
    </location>
</feature>
<feature type="compositionally biased region" description="Polar residues" evidence="2">
    <location>
        <begin position="362"/>
        <end position="385"/>
    </location>
</feature>
<sequence>MRRSRMKKRLLIRYLRNSFQRVLLVAQKGRGMCVHCCYQMMVNRGIIEPRVKTRLHRKGKQEEETVTRQNEGCLAVTTESQQLMDCSQKSFQHSTDLETTAKEPSHVEMEEEGATESMQNTISGEDPHESSGKSEKTRIDDLPLLSPCKSSSSLPATEAATKPESPSQPKTRAKHRSASYRYEMDERTGPSVEDIAGSKSGSSSPRRSMKQSERPGKWSATSGPASSTRYKSKTDHNTESDESQSSSSRRRHKYETRHRRRSEPEGGESSGKEERRELRSRHKRGYENDSSSERSERRELRPRKGADKKEDTARGEPKKSRKTREERYKPAKSQQRDPSPYSTSGKRREKTQSKLVVPTMQAFENESSNQKSTAELSNNQELTAESNEKSGSPAIHKESSVESSETAPLSKPQSEKKRVCEAEEERGEKEGETKEDECYLRSLSLPPFKVARTSPAGSPTERSLSGSDIQSLSNRSISHSPPGSAVLKKKRPVLTKDELLAMVRAKKKSGLAKDSPNKSPSEQGSESDNGTSGERIEATERSKLDVKKLMFNFHRHMQARKGSDTSWIHPWAVSTDNTSNSPRGAVVPIPHGSTYSLKNPPPPPPGPPPSSTFQPSRPARTGSQKSLPTPVEGDAENVVCAGKSETRSPPEAMEEDEKDATDCKDPSEESLIDSAVESAELQAAGDTLLAVFRDAVGRAVEERIQGEEIFQGRFLDTLEDKIVRENVRKFVDTAVEEKVTELMCAEDVLQERTLEAVEDTISGEVVRFALEEGVGGKVVELIRAENVLQERVLDAVESKIVYDTVAKLTDEEATKESKWLVHSEEILQEEAVKSMQKTVISEMVRKAVGEEIEKKVRETAKSEEFLQERAVSVVESQVVRETAAKALRAAVQEQVFVRIESELVEEATGAIEDVLVHECAMEVTLEREVCDLVMVEVLVWLLEETEVAVARERVCATETMVDAVVIHVEQEAGEQLVCECEETLAVGAAMEEMVDEVVATVQGDLIRVATETAAEEAVSVQIVLEMESLVSEVLDEFQSHIAFELAQAEEERTDALIENCLQALVETLLRESLSLFSEQLIADALEELEEKAIENVEEQVLQEALNEAEALNELEEKAVKNTEEQVLQEALNEAEALNELEEKAVENTEEQVLQDILQYLVDDIIAIIKNVEEQVLQEALEEKAIENVEEQVLQEALNEAEALNELEEKAIENVEEQVLQEALNEAEALNELEEKAVQNVEQQVSQDMLQYFVDDIIVVDLEIKTAEKLLEAVFSDLLGEVVEEVVDNEERVGEFMQGMIAGLVVEGMLEGTENSLANEQADKEDDIVLRAEGKISQIVVTETVDATQGRFAAKVTEEKMAEEMEDRAIDNFVSLLLADILGETAVKCVASEEDMVLEAGEVAAKRVEEEFLGEAEAVVVKEQAAVGELQEIVLNEIEEEASREEMVREMVADELEKGIMKEMEGEAAAQRAEDELKSRIAYEVTEVFPDTLATPDCTTPTTPTYVHVMDVVQDPMEHTQILYEVTEVIPDSVTQLKSENTLPHVHILDSEGETGQDLLSGSSNEQTSTYIHFIDTPPQAGELASANDTGETLDKAEQGVTLPPSEVKPKQGTQERERRQSEDSSVTSPGPSLSPPPLAVLNPLLPKYISRRLQLRPLKYFPPPDGVQRPTPLPLGSSTQTADETPPSEEEFKQDGGNLHSVSPRSKVRRRGCRSTRARRSGRRNSSGYRQPTAAERKLRPRTRSQSCSSAHDSLDPPTSPLIAPSPTQLTELVLSSIQVTDQLATSPIHPPSDAPTPARRGRPRGRPPKSSSRYRSRAGRGSRSCGKRSEDASKSPHPPREMSLIVCVPRFSMKWTSSATSEKESVSSEKEQESVTEVGPLKEVAEEAKGSTGGSTQENDDVFMEVEFSGPHALPCVQPSLESDLPAVSTDGTVATEVSPCMDMELKGVRARPASPCRPEGERKVRPPEVGHQFFG</sequence>
<feature type="compositionally biased region" description="Pro residues" evidence="2">
    <location>
        <begin position="599"/>
        <end position="610"/>
    </location>
</feature>
<feature type="compositionally biased region" description="Basic and acidic residues" evidence="2">
    <location>
        <begin position="1828"/>
        <end position="1841"/>
    </location>
</feature>
<feature type="compositionally biased region" description="Basic residues" evidence="2">
    <location>
        <begin position="1706"/>
        <end position="1723"/>
    </location>
</feature>
<feature type="coiled-coil region" evidence="1">
    <location>
        <begin position="1186"/>
        <end position="1243"/>
    </location>
</feature>
<proteinExistence type="predicted"/>
<feature type="region of interest" description="Disordered" evidence="2">
    <location>
        <begin position="1948"/>
        <end position="1977"/>
    </location>
</feature>
<keyword evidence="1" id="KW-0175">Coiled coil</keyword>
<feature type="region of interest" description="Disordered" evidence="2">
    <location>
        <begin position="87"/>
        <end position="544"/>
    </location>
</feature>
<accession>A0AA35STQ3</accession>
<feature type="coiled-coil region" evidence="1">
    <location>
        <begin position="1082"/>
        <end position="1151"/>
    </location>
</feature>